<dbReference type="EMBL" id="OZ022408">
    <property type="protein sequence ID" value="CAK9439389.1"/>
    <property type="molecule type" value="Genomic_DNA"/>
</dbReference>
<reference evidence="3 4" key="1">
    <citation type="submission" date="2024-03" db="EMBL/GenBank/DDBJ databases">
        <authorList>
            <person name="Brejova B."/>
        </authorList>
    </citation>
    <scope>NUCLEOTIDE SEQUENCE [LARGE SCALE GENOMIC DNA]</scope>
    <source>
        <strain evidence="3 4">CBS 14171</strain>
    </source>
</reference>
<feature type="compositionally biased region" description="Acidic residues" evidence="1">
    <location>
        <begin position="105"/>
        <end position="130"/>
    </location>
</feature>
<keyword evidence="4" id="KW-1185">Reference proteome</keyword>
<evidence type="ECO:0000313" key="3">
    <source>
        <dbReference type="EMBL" id="CAK9439389.1"/>
    </source>
</evidence>
<gene>
    <name evidence="3" type="ORF">LODBEIA_P35340</name>
</gene>
<feature type="region of interest" description="Disordered" evidence="1">
    <location>
        <begin position="73"/>
        <end position="147"/>
    </location>
</feature>
<evidence type="ECO:0000256" key="2">
    <source>
        <dbReference type="SAM" id="SignalP"/>
    </source>
</evidence>
<dbReference type="Proteomes" id="UP001497383">
    <property type="component" value="Chromosome 4"/>
</dbReference>
<evidence type="ECO:0000256" key="1">
    <source>
        <dbReference type="SAM" id="MobiDB-lite"/>
    </source>
</evidence>
<protein>
    <submittedName>
        <fullName evidence="3">Uncharacterized protein</fullName>
    </submittedName>
</protein>
<feature type="signal peptide" evidence="2">
    <location>
        <begin position="1"/>
        <end position="25"/>
    </location>
</feature>
<dbReference type="GeneID" id="92208730"/>
<proteinExistence type="predicted"/>
<organism evidence="3 4">
    <name type="scientific">Lodderomyces beijingensis</name>
    <dbReference type="NCBI Taxonomy" id="1775926"/>
    <lineage>
        <taxon>Eukaryota</taxon>
        <taxon>Fungi</taxon>
        <taxon>Dikarya</taxon>
        <taxon>Ascomycota</taxon>
        <taxon>Saccharomycotina</taxon>
        <taxon>Pichiomycetes</taxon>
        <taxon>Debaryomycetaceae</taxon>
        <taxon>Candida/Lodderomyces clade</taxon>
        <taxon>Lodderomyces</taxon>
    </lineage>
</organism>
<name>A0ABP0ZMC8_9ASCO</name>
<accession>A0ABP0ZMC8</accession>
<sequence>MPFFAIPFSVKVALFMGAAVGAGFAVLNNQQVILETAEAFCNAGSKLCRQKLEAAKVRAAGVRYADQFEDGQLADAGKGEARATGSNVRDDDSSSDSVSTPDTTDFSELDTSEFSELDTDYEREDDEDSEDEKHSNVSDFHKVSSLD</sequence>
<keyword evidence="2" id="KW-0732">Signal</keyword>
<feature type="compositionally biased region" description="Low complexity" evidence="1">
    <location>
        <begin position="95"/>
        <end position="104"/>
    </location>
</feature>
<dbReference type="RefSeq" id="XP_066830472.1">
    <property type="nucleotide sequence ID" value="XM_066973655.1"/>
</dbReference>
<evidence type="ECO:0000313" key="4">
    <source>
        <dbReference type="Proteomes" id="UP001497383"/>
    </source>
</evidence>
<feature type="compositionally biased region" description="Basic and acidic residues" evidence="1">
    <location>
        <begin position="131"/>
        <end position="147"/>
    </location>
</feature>
<feature type="chain" id="PRO_5045194644" evidence="2">
    <location>
        <begin position="26"/>
        <end position="147"/>
    </location>
</feature>